<keyword evidence="2" id="KW-1185">Reference proteome</keyword>
<reference evidence="1" key="1">
    <citation type="submission" date="2021-06" db="EMBL/GenBank/DDBJ databases">
        <authorList>
            <person name="Kallberg Y."/>
            <person name="Tangrot J."/>
            <person name="Rosling A."/>
        </authorList>
    </citation>
    <scope>NUCLEOTIDE SEQUENCE</scope>
    <source>
        <strain evidence="1">28 12/20/2015</strain>
    </source>
</reference>
<comment type="caution">
    <text evidence="1">The sequence shown here is derived from an EMBL/GenBank/DDBJ whole genome shotgun (WGS) entry which is preliminary data.</text>
</comment>
<evidence type="ECO:0000313" key="2">
    <source>
        <dbReference type="Proteomes" id="UP000789366"/>
    </source>
</evidence>
<sequence length="498" mass="56824">MASNSSLVFPFLSPQTFQKIVDDYMSNRKNERHIMNRTKYHRCLVILQNPSRAMNTQVCKATKATPYQLVFGQEACSNLPIISMLHQQNIIHEENIPLENRPSNFNPNNIQLSDSSNFIYDDTQSSNSMHDNTQLSNSMHDDTQTTNSIQDYTQSSYSIHDDTQSFNSVYDDTPSSDSINSIIQLSDSTYGDIYEDAYLSDSNCENIQLSNFTHEDHNNNNEIVVISDSDSEENNSECKSNRQKKGKQVERDIVSDTNLNLSLSYYEVIDLDNEDSIKPSEENNRLIENSPTPSDLSSEMNANSSRASFSQHAQLREAANRHVTQNRQMIQNIMEKRYKTKKRTLNLKPGDLMKIRIPEIDRLKMDRRALPCKVIQKKPNCDSYQVGCKFGILDTWFSANELELLGTDKFPELDIIPMGKFISLRNAGAQQNLTRPLRPLQNITNEPSNEVTEQGSKKNDGCHCNKKNCESRSCSCRKNNALCTFRCGCVRRGTCKNH</sequence>
<name>A0ACA9JY78_9GLOM</name>
<evidence type="ECO:0000313" key="1">
    <source>
        <dbReference type="EMBL" id="CAG8441798.1"/>
    </source>
</evidence>
<accession>A0ACA9JY78</accession>
<dbReference type="EMBL" id="CAJVPW010000069">
    <property type="protein sequence ID" value="CAG8441798.1"/>
    <property type="molecule type" value="Genomic_DNA"/>
</dbReference>
<dbReference type="Proteomes" id="UP000789366">
    <property type="component" value="Unassembled WGS sequence"/>
</dbReference>
<protein>
    <submittedName>
        <fullName evidence="1">14960_t:CDS:1</fullName>
    </submittedName>
</protein>
<organism evidence="1 2">
    <name type="scientific">Cetraspora pellucida</name>
    <dbReference type="NCBI Taxonomy" id="1433469"/>
    <lineage>
        <taxon>Eukaryota</taxon>
        <taxon>Fungi</taxon>
        <taxon>Fungi incertae sedis</taxon>
        <taxon>Mucoromycota</taxon>
        <taxon>Glomeromycotina</taxon>
        <taxon>Glomeromycetes</taxon>
        <taxon>Diversisporales</taxon>
        <taxon>Gigasporaceae</taxon>
        <taxon>Cetraspora</taxon>
    </lineage>
</organism>
<proteinExistence type="predicted"/>
<gene>
    <name evidence="1" type="ORF">SPELUC_LOCUS232</name>
</gene>